<dbReference type="SUPFAM" id="SSF51182">
    <property type="entry name" value="RmlC-like cupins"/>
    <property type="match status" value="1"/>
</dbReference>
<organism evidence="2 3">
    <name type="scientific">Candidatus Phycosocius bacilliformis</name>
    <dbReference type="NCBI Taxonomy" id="1445552"/>
    <lineage>
        <taxon>Bacteria</taxon>
        <taxon>Pseudomonadati</taxon>
        <taxon>Pseudomonadota</taxon>
        <taxon>Alphaproteobacteria</taxon>
        <taxon>Caulobacterales</taxon>
        <taxon>Caulobacterales incertae sedis</taxon>
        <taxon>Candidatus Phycosocius</taxon>
    </lineage>
</organism>
<keyword evidence="3" id="KW-1185">Reference proteome</keyword>
<evidence type="ECO:0000259" key="1">
    <source>
        <dbReference type="Pfam" id="PF05899"/>
    </source>
</evidence>
<evidence type="ECO:0000313" key="2">
    <source>
        <dbReference type="EMBL" id="GBF57980.1"/>
    </source>
</evidence>
<name>A0A2P2EAA9_9PROT</name>
<dbReference type="Proteomes" id="UP000245086">
    <property type="component" value="Unassembled WGS sequence"/>
</dbReference>
<sequence>MRLISFRDSLAPFEPWQPDPDRVVVAGATGGTQNLYESVDGRVFAGVWRASPGAWRVKYDEMEYCHITQGRARLTGSDGTVLDVSQGDGFVIPNGFEGVWEVLDAMEKHYVIVLPPDVHAP</sequence>
<proteinExistence type="predicted"/>
<dbReference type="OrthoDB" id="9799053at2"/>
<comment type="caution">
    <text evidence="2">The sequence shown here is derived from an EMBL/GenBank/DDBJ whole genome shotgun (WGS) entry which is preliminary data.</text>
</comment>
<feature type="domain" description="(S)-ureidoglycine aminohydrolase cupin" evidence="1">
    <location>
        <begin position="40"/>
        <end position="110"/>
    </location>
</feature>
<gene>
    <name evidence="2" type="ORF">PbB2_01651</name>
</gene>
<accession>A0A2P2EAA9</accession>
<protein>
    <recommendedName>
        <fullName evidence="1">(S)-ureidoglycine aminohydrolase cupin domain-containing protein</fullName>
    </recommendedName>
</protein>
<dbReference type="RefSeq" id="WP_108984836.1">
    <property type="nucleotide sequence ID" value="NZ_BFBR01000004.1"/>
</dbReference>
<dbReference type="AlphaFoldDB" id="A0A2P2EAA9"/>
<dbReference type="PANTHER" id="PTHR40943">
    <property type="entry name" value="CYTOPLASMIC PROTEIN-RELATED"/>
    <property type="match status" value="1"/>
</dbReference>
<dbReference type="Gene3D" id="2.60.120.10">
    <property type="entry name" value="Jelly Rolls"/>
    <property type="match status" value="1"/>
</dbReference>
<reference evidence="2 3" key="1">
    <citation type="journal article" date="2018" name="Genome Announc.">
        <title>Draft Genome Sequence of "Candidatus Phycosocius bacilliformis," an Alphaproteobacterial Ectosymbiont of the Hydrocarbon-Producing Green Alga Botryococcus braunii.</title>
        <authorList>
            <person name="Tanabe Y."/>
            <person name="Yamaguchi H."/>
            <person name="Watanabe M.M."/>
        </authorList>
    </citation>
    <scope>NUCLEOTIDE SEQUENCE [LARGE SCALE GENOMIC DNA]</scope>
    <source>
        <strain evidence="2 3">BOTRYCO-2</strain>
    </source>
</reference>
<dbReference type="InterPro" id="IPR011051">
    <property type="entry name" value="RmlC_Cupin_sf"/>
</dbReference>
<dbReference type="EMBL" id="BFBR01000004">
    <property type="protein sequence ID" value="GBF57980.1"/>
    <property type="molecule type" value="Genomic_DNA"/>
</dbReference>
<dbReference type="InterPro" id="IPR008579">
    <property type="entry name" value="UGlyAH_Cupin_dom"/>
</dbReference>
<dbReference type="Pfam" id="PF05899">
    <property type="entry name" value="Cupin_3"/>
    <property type="match status" value="1"/>
</dbReference>
<dbReference type="PANTHER" id="PTHR40943:SF2">
    <property type="entry name" value="(S)-UREIDOGLYCINE AMINOHYDROLASE CUPIN DOMAIN-CONTAINING PROTEIN"/>
    <property type="match status" value="1"/>
</dbReference>
<evidence type="ECO:0000313" key="3">
    <source>
        <dbReference type="Proteomes" id="UP000245086"/>
    </source>
</evidence>
<dbReference type="CDD" id="cd02227">
    <property type="entry name" value="cupin_TM1112-like"/>
    <property type="match status" value="1"/>
</dbReference>
<dbReference type="InterPro" id="IPR014710">
    <property type="entry name" value="RmlC-like_jellyroll"/>
</dbReference>